<proteinExistence type="inferred from homology"/>
<dbReference type="AlphaFoldDB" id="A0A4R0IP99"/>
<dbReference type="SUPFAM" id="SSF54593">
    <property type="entry name" value="Glyoxalase/Bleomycin resistance protein/Dihydroxybiphenyl dioxygenase"/>
    <property type="match status" value="1"/>
</dbReference>
<protein>
    <submittedName>
        <fullName evidence="3">Bleomycin resistance protein</fullName>
    </submittedName>
</protein>
<dbReference type="InterPro" id="IPR029068">
    <property type="entry name" value="Glyas_Bleomycin-R_OHBP_Dase"/>
</dbReference>
<evidence type="ECO:0000259" key="2">
    <source>
        <dbReference type="PROSITE" id="PS51819"/>
    </source>
</evidence>
<dbReference type="InterPro" id="IPR013538">
    <property type="entry name" value="ASHA1/2-like_C"/>
</dbReference>
<evidence type="ECO:0000313" key="4">
    <source>
        <dbReference type="Proteomes" id="UP000292695"/>
    </source>
</evidence>
<feature type="domain" description="VOC" evidence="2">
    <location>
        <begin position="148"/>
        <end position="262"/>
    </location>
</feature>
<dbReference type="SUPFAM" id="SSF55961">
    <property type="entry name" value="Bet v1-like"/>
    <property type="match status" value="1"/>
</dbReference>
<sequence length="267" mass="29885">MTEPSATASVEVAVDPATAFEVFTGEIDQWWLRNPIDFFDSGRATAMRIEPGVGGRVLEVYSGDDVLELATITDWQPGTRLGYRSSVDDTETRVDFEPVAGGTRVTVVQSLITDDGQAFYFWPRVIRWLPDWVGRRAAALGKPPREIERLSIALYYDDPAAAARWLHEVFAINSWDTLPAEGEHPMWIELHVGSVAVLLFERTGPRPTAVDHNVWVYVDDLDAHFARAQAAGAKILSEIHSHGYRCYEAEDLEGHQWTFAQARPTMA</sequence>
<dbReference type="InterPro" id="IPR004360">
    <property type="entry name" value="Glyas_Fos-R_dOase_dom"/>
</dbReference>
<dbReference type="RefSeq" id="WP_131287461.1">
    <property type="nucleotide sequence ID" value="NZ_SJKA01000004.1"/>
</dbReference>
<dbReference type="EMBL" id="SJKA01000004">
    <property type="protein sequence ID" value="TCC34799.1"/>
    <property type="molecule type" value="Genomic_DNA"/>
</dbReference>
<organism evidence="3 4">
    <name type="scientific">Kribbella sindirgiensis</name>
    <dbReference type="NCBI Taxonomy" id="1124744"/>
    <lineage>
        <taxon>Bacteria</taxon>
        <taxon>Bacillati</taxon>
        <taxon>Actinomycetota</taxon>
        <taxon>Actinomycetes</taxon>
        <taxon>Propionibacteriales</taxon>
        <taxon>Kribbellaceae</taxon>
        <taxon>Kribbella</taxon>
    </lineage>
</organism>
<evidence type="ECO:0000256" key="1">
    <source>
        <dbReference type="ARBA" id="ARBA00006817"/>
    </source>
</evidence>
<reference evidence="3 4" key="1">
    <citation type="submission" date="2019-02" db="EMBL/GenBank/DDBJ databases">
        <title>Kribbella capetownensis sp. nov. and Kribbella speibonae sp. nov., isolated from soil.</title>
        <authorList>
            <person name="Curtis S.M."/>
            <person name="Norton I."/>
            <person name="Everest G.J."/>
            <person name="Meyers P.R."/>
        </authorList>
    </citation>
    <scope>NUCLEOTIDE SEQUENCE [LARGE SCALE GENOMIC DNA]</scope>
    <source>
        <strain evidence="3 4">DSM 27082</strain>
    </source>
</reference>
<keyword evidence="4" id="KW-1185">Reference proteome</keyword>
<comment type="caution">
    <text evidence="3">The sequence shown here is derived from an EMBL/GenBank/DDBJ whole genome shotgun (WGS) entry which is preliminary data.</text>
</comment>
<dbReference type="Gene3D" id="3.30.720.110">
    <property type="match status" value="1"/>
</dbReference>
<evidence type="ECO:0000313" key="3">
    <source>
        <dbReference type="EMBL" id="TCC34799.1"/>
    </source>
</evidence>
<dbReference type="Pfam" id="PF00903">
    <property type="entry name" value="Glyoxalase"/>
    <property type="match status" value="1"/>
</dbReference>
<gene>
    <name evidence="3" type="ORF">E0H50_12910</name>
</gene>
<dbReference type="Proteomes" id="UP000292695">
    <property type="component" value="Unassembled WGS sequence"/>
</dbReference>
<accession>A0A4R0IP99</accession>
<dbReference type="PROSITE" id="PS51819">
    <property type="entry name" value="VOC"/>
    <property type="match status" value="1"/>
</dbReference>
<dbReference type="Gene3D" id="3.30.530.20">
    <property type="match status" value="1"/>
</dbReference>
<dbReference type="Pfam" id="PF08327">
    <property type="entry name" value="AHSA1"/>
    <property type="match status" value="1"/>
</dbReference>
<dbReference type="OrthoDB" id="268331at2"/>
<dbReference type="InterPro" id="IPR037523">
    <property type="entry name" value="VOC_core"/>
</dbReference>
<dbReference type="InterPro" id="IPR023393">
    <property type="entry name" value="START-like_dom_sf"/>
</dbReference>
<comment type="similarity">
    <text evidence="1">Belongs to the AHA1 family.</text>
</comment>
<name>A0A4R0IP99_9ACTN</name>